<dbReference type="NCBIfam" id="TIGR01764">
    <property type="entry name" value="excise"/>
    <property type="match status" value="1"/>
</dbReference>
<evidence type="ECO:0000259" key="1">
    <source>
        <dbReference type="Pfam" id="PF12728"/>
    </source>
</evidence>
<dbReference type="InterPro" id="IPR009061">
    <property type="entry name" value="DNA-bd_dom_put_sf"/>
</dbReference>
<accession>A0ABY4CGA7</accession>
<evidence type="ECO:0000313" key="3">
    <source>
        <dbReference type="Proteomes" id="UP000830167"/>
    </source>
</evidence>
<name>A0ABY4CGA7_9BACL</name>
<dbReference type="InterPro" id="IPR041657">
    <property type="entry name" value="HTH_17"/>
</dbReference>
<protein>
    <submittedName>
        <fullName evidence="2">Helix-turn-helix domain-containing protein</fullName>
    </submittedName>
</protein>
<dbReference type="Gene3D" id="1.10.1660.10">
    <property type="match status" value="1"/>
</dbReference>
<dbReference type="Pfam" id="PF12728">
    <property type="entry name" value="HTH_17"/>
    <property type="match status" value="1"/>
</dbReference>
<dbReference type="SUPFAM" id="SSF46955">
    <property type="entry name" value="Putative DNA-binding domain"/>
    <property type="match status" value="1"/>
</dbReference>
<keyword evidence="3" id="KW-1185">Reference proteome</keyword>
<dbReference type="Proteomes" id="UP000830167">
    <property type="component" value="Chromosome"/>
</dbReference>
<organism evidence="2 3">
    <name type="scientific">Fodinisporobacter ferrooxydans</name>
    <dbReference type="NCBI Taxonomy" id="2901836"/>
    <lineage>
        <taxon>Bacteria</taxon>
        <taxon>Bacillati</taxon>
        <taxon>Bacillota</taxon>
        <taxon>Bacilli</taxon>
        <taxon>Bacillales</taxon>
        <taxon>Alicyclobacillaceae</taxon>
        <taxon>Fodinisporobacter</taxon>
    </lineage>
</organism>
<feature type="domain" description="Helix-turn-helix" evidence="1">
    <location>
        <begin position="126"/>
        <end position="169"/>
    </location>
</feature>
<proteinExistence type="predicted"/>
<evidence type="ECO:0000313" key="2">
    <source>
        <dbReference type="EMBL" id="UOF89525.1"/>
    </source>
</evidence>
<dbReference type="InterPro" id="IPR010093">
    <property type="entry name" value="SinI_DNA-bd"/>
</dbReference>
<reference evidence="2" key="1">
    <citation type="submission" date="2021-12" db="EMBL/GenBank/DDBJ databases">
        <title>Alicyclobacillaceae gen. nov., sp. nov., isolated from chalcocite enrichment system.</title>
        <authorList>
            <person name="Jiang Z."/>
        </authorList>
    </citation>
    <scope>NUCLEOTIDE SEQUENCE</scope>
    <source>
        <strain evidence="2">MYW30-H2</strain>
    </source>
</reference>
<dbReference type="RefSeq" id="WP_347436215.1">
    <property type="nucleotide sequence ID" value="NZ_CP089291.1"/>
</dbReference>
<dbReference type="EMBL" id="CP089291">
    <property type="protein sequence ID" value="UOF89525.1"/>
    <property type="molecule type" value="Genomic_DNA"/>
</dbReference>
<sequence length="204" mass="23029">MLMEHDHEKLWDAAIFLAEHDRLSEMEPIIKVLLGETLNTLEKPTYVIHQLDIALSSIDSTEDLSHLKTLETTIKQYMKAGDLQSAHKVLIEYISAVAVNRNDIIASLLSFNPESIQDSDEAIEGFYRVGEVAKKLGVSTQTVKRHCEEGRFPGATKTPGGHWRIPKSLFRTTDEQDAKAEKTLRRLDEKNRAGGEVDDEFNLI</sequence>
<gene>
    <name evidence="2" type="ORF">LSG31_16755</name>
</gene>